<evidence type="ECO:0000313" key="1">
    <source>
        <dbReference type="EMBL" id="KAI5674856.1"/>
    </source>
</evidence>
<protein>
    <submittedName>
        <fullName evidence="1">Uncharacterized protein</fullName>
    </submittedName>
</protein>
<name>A0ACC0BQC7_CATRO</name>
<dbReference type="Proteomes" id="UP001060085">
    <property type="component" value="Linkage Group LG02"/>
</dbReference>
<evidence type="ECO:0000313" key="2">
    <source>
        <dbReference type="Proteomes" id="UP001060085"/>
    </source>
</evidence>
<accession>A0ACC0BQC7</accession>
<comment type="caution">
    <text evidence="1">The sequence shown here is derived from an EMBL/GenBank/DDBJ whole genome shotgun (WGS) entry which is preliminary data.</text>
</comment>
<proteinExistence type="predicted"/>
<dbReference type="EMBL" id="CM044702">
    <property type="protein sequence ID" value="KAI5674856.1"/>
    <property type="molecule type" value="Genomic_DNA"/>
</dbReference>
<gene>
    <name evidence="1" type="ORF">M9H77_05806</name>
</gene>
<keyword evidence="2" id="KW-1185">Reference proteome</keyword>
<reference evidence="2" key="1">
    <citation type="journal article" date="2023" name="Nat. Plants">
        <title>Single-cell RNA sequencing provides a high-resolution roadmap for understanding the multicellular compartmentation of specialized metabolism.</title>
        <authorList>
            <person name="Sun S."/>
            <person name="Shen X."/>
            <person name="Li Y."/>
            <person name="Li Y."/>
            <person name="Wang S."/>
            <person name="Li R."/>
            <person name="Zhang H."/>
            <person name="Shen G."/>
            <person name="Guo B."/>
            <person name="Wei J."/>
            <person name="Xu J."/>
            <person name="St-Pierre B."/>
            <person name="Chen S."/>
            <person name="Sun C."/>
        </authorList>
    </citation>
    <scope>NUCLEOTIDE SEQUENCE [LARGE SCALE GENOMIC DNA]</scope>
</reference>
<organism evidence="1 2">
    <name type="scientific">Catharanthus roseus</name>
    <name type="common">Madagascar periwinkle</name>
    <name type="synonym">Vinca rosea</name>
    <dbReference type="NCBI Taxonomy" id="4058"/>
    <lineage>
        <taxon>Eukaryota</taxon>
        <taxon>Viridiplantae</taxon>
        <taxon>Streptophyta</taxon>
        <taxon>Embryophyta</taxon>
        <taxon>Tracheophyta</taxon>
        <taxon>Spermatophyta</taxon>
        <taxon>Magnoliopsida</taxon>
        <taxon>eudicotyledons</taxon>
        <taxon>Gunneridae</taxon>
        <taxon>Pentapetalae</taxon>
        <taxon>asterids</taxon>
        <taxon>lamiids</taxon>
        <taxon>Gentianales</taxon>
        <taxon>Apocynaceae</taxon>
        <taxon>Rauvolfioideae</taxon>
        <taxon>Vinceae</taxon>
        <taxon>Catharanthinae</taxon>
        <taxon>Catharanthus</taxon>
    </lineage>
</organism>
<sequence length="138" mass="15370">MGNKGPQSRGCCKPVTDLPTTNSRFLPSPSRAAWHKQTPRAEIAGRREDRLSATPPGYVHIIQMHIEEAKSLLGFPPDSHPSVSQVKAAYKTKVWDTHPDRFPPHQRSGAEHQFKLVTHCTNTYFSGVISQFSAFPGH</sequence>